<evidence type="ECO:0000259" key="6">
    <source>
        <dbReference type="PROSITE" id="PS50219"/>
    </source>
</evidence>
<dbReference type="GO" id="GO:0015031">
    <property type="term" value="P:protein transport"/>
    <property type="evidence" value="ECO:0007669"/>
    <property type="project" value="UniProtKB-KW"/>
</dbReference>
<name>A0A8H7VCR4_9FUNG</name>
<evidence type="ECO:0000256" key="5">
    <source>
        <dbReference type="SAM" id="MobiDB-lite"/>
    </source>
</evidence>
<comment type="subcellular location">
    <subcellularLocation>
        <location evidence="1">Cytoplasm</location>
    </subcellularLocation>
</comment>
<accession>A0A8H7VCR4</accession>
<dbReference type="OrthoDB" id="10258882at2759"/>
<dbReference type="PROSITE" id="PS50219">
    <property type="entry name" value="CNH"/>
    <property type="match status" value="1"/>
</dbReference>
<reference evidence="7" key="1">
    <citation type="submission" date="2020-12" db="EMBL/GenBank/DDBJ databases">
        <title>Metabolic potential, ecology and presence of endohyphal bacteria is reflected in genomic diversity of Mucoromycotina.</title>
        <authorList>
            <person name="Muszewska A."/>
            <person name="Okrasinska A."/>
            <person name="Steczkiewicz K."/>
            <person name="Drgas O."/>
            <person name="Orlowska M."/>
            <person name="Perlinska-Lenart U."/>
            <person name="Aleksandrzak-Piekarczyk T."/>
            <person name="Szatraj K."/>
            <person name="Zielenkiewicz U."/>
            <person name="Pilsyk S."/>
            <person name="Malc E."/>
            <person name="Mieczkowski P."/>
            <person name="Kruszewska J.S."/>
            <person name="Biernat P."/>
            <person name="Pawlowska J."/>
        </authorList>
    </citation>
    <scope>NUCLEOTIDE SEQUENCE</scope>
    <source>
        <strain evidence="7">CBS 226.32</strain>
    </source>
</reference>
<feature type="region of interest" description="Disordered" evidence="5">
    <location>
        <begin position="17"/>
        <end position="47"/>
    </location>
</feature>
<evidence type="ECO:0000256" key="3">
    <source>
        <dbReference type="ARBA" id="ARBA00022490"/>
    </source>
</evidence>
<evidence type="ECO:0000256" key="4">
    <source>
        <dbReference type="ARBA" id="ARBA00022927"/>
    </source>
</evidence>
<proteinExistence type="predicted"/>
<dbReference type="GO" id="GO:0005737">
    <property type="term" value="C:cytoplasm"/>
    <property type="evidence" value="ECO:0007669"/>
    <property type="project" value="UniProtKB-SubCell"/>
</dbReference>
<organism evidence="7 8">
    <name type="scientific">Mucor plumbeus</name>
    <dbReference type="NCBI Taxonomy" id="97098"/>
    <lineage>
        <taxon>Eukaryota</taxon>
        <taxon>Fungi</taxon>
        <taxon>Fungi incertae sedis</taxon>
        <taxon>Mucoromycota</taxon>
        <taxon>Mucoromycotina</taxon>
        <taxon>Mucoromycetes</taxon>
        <taxon>Mucorales</taxon>
        <taxon>Mucorineae</taxon>
        <taxon>Mucoraceae</taxon>
        <taxon>Mucor</taxon>
    </lineage>
</organism>
<dbReference type="Proteomes" id="UP000650833">
    <property type="component" value="Unassembled WGS sequence"/>
</dbReference>
<dbReference type="InterPro" id="IPR019452">
    <property type="entry name" value="VPS39/TGF_beta_rcpt-assoc_1"/>
</dbReference>
<protein>
    <recommendedName>
        <fullName evidence="6">CNH domain-containing protein</fullName>
    </recommendedName>
</protein>
<feature type="compositionally biased region" description="Polar residues" evidence="5">
    <location>
        <begin position="22"/>
        <end position="47"/>
    </location>
</feature>
<evidence type="ECO:0000256" key="1">
    <source>
        <dbReference type="ARBA" id="ARBA00004496"/>
    </source>
</evidence>
<keyword evidence="2" id="KW-0813">Transport</keyword>
<keyword evidence="8" id="KW-1185">Reference proteome</keyword>
<dbReference type="Pfam" id="PF00780">
    <property type="entry name" value="CNH"/>
    <property type="match status" value="1"/>
</dbReference>
<sequence>MPYTPYTLQTVLSSSRVEDPVPSTSNSASFFSRRPTSPSQEASTTPTVRYSRARIDSVGAWDSDLYCGTSEGVVLHYSLEDNSSPDKSFSTRLENTINLGLGKKSVERILLIPQVSKAVVLCDSTLSFFSLPFFDPIPASFIQPIKGVSCFSHDIGEEGRIGEDGTVELSVIKRRAIQIYKIGETMHLKKELPLTDGAIALTRHSRMLCLADTQNYKLINLQQSSVTLLIPTPQVPVTSPTLLGSGTQLVPRPLVAVVRKDEFLVVSGSSDNQTIGIFVNSNGDAIRGTLQWSSYPKALCIEFPYVAALLRNNTIEIHNILDQNLLQTIPLDASIDAKGMTFGHGIKVWIDVLAKRLKRHVWPPSSQNQENELYDVDLESQLQREIIRYSTAAARILVFGKDSVMAQVTTPLVVQVDLLLEKNLVEEAMQLAEQARNTISSDNNVYVERLRSELSYTYQKSGLLLLKETVFDDAFTLLSKGDMDPRVVIHMFEGLAQAKWLKESPPVLLFDGIIALVEGLGTIKNIVNNSLKDFTKDSDDNDSNEGAPEMRRVLLMNAREALNKYLRTERAKRKDRLGQNDTICKVIDTSLLKIYMSQKDDKAIYQLLQQPNDCSIEDCAKALSKSKKYYALSIMYESKHMYEKVLDIWTKIYSGELPDPEFKNGLNCIKNLLLQDVHTEELPLSVIMHYAWWLTHQSPADGVLVFTKSPRTGDMDPDEILEKLSNYSNEGVRTYLEYLVLTQKSERAEYHTRLACSYVKDVYKEINEGNQLKQMKVLVEGFKKQTDPMKIIPIVDDEEGFNNSTFVGYLGLEQQQTHLVKLRLLLIQLLQSSQLYSPEILLDALSKAGPLDIEKAIVYGRMSKHKEALDILIHELCDFVGAETYCVTNGQSTGVITTTASLAEKPLPPLILDDEYLSPELLHERHVLFTMLFKSYIAIKDSKLMVARSMHLLNTQGFYLDTLEVLETIPEDWSIDMLQEFLIRSLRRSLDDYNESQIVLGLSRGENLLISSDLIRTYKEIGPISIDNHTSCSKCHRNVANSIFVRESQHGQLLHLHCAKLLGLVEAEE</sequence>
<dbReference type="GO" id="GO:0006914">
    <property type="term" value="P:autophagy"/>
    <property type="evidence" value="ECO:0007669"/>
    <property type="project" value="TreeGrafter"/>
</dbReference>
<dbReference type="InterPro" id="IPR032914">
    <property type="entry name" value="Vam6/VPS39/TRAP1"/>
</dbReference>
<evidence type="ECO:0000313" key="8">
    <source>
        <dbReference type="Proteomes" id="UP000650833"/>
    </source>
</evidence>
<feature type="domain" description="CNH" evidence="6">
    <location>
        <begin position="52"/>
        <end position="344"/>
    </location>
</feature>
<keyword evidence="3" id="KW-0963">Cytoplasm</keyword>
<evidence type="ECO:0000256" key="2">
    <source>
        <dbReference type="ARBA" id="ARBA00022448"/>
    </source>
</evidence>
<dbReference type="InterPro" id="IPR001180">
    <property type="entry name" value="CNH_dom"/>
</dbReference>
<dbReference type="AlphaFoldDB" id="A0A8H7VCR4"/>
<comment type="caution">
    <text evidence="7">The sequence shown here is derived from an EMBL/GenBank/DDBJ whole genome shotgun (WGS) entry which is preliminary data.</text>
</comment>
<evidence type="ECO:0000313" key="7">
    <source>
        <dbReference type="EMBL" id="KAG2209679.1"/>
    </source>
</evidence>
<dbReference type="EMBL" id="JAEPRC010000091">
    <property type="protein sequence ID" value="KAG2209679.1"/>
    <property type="molecule type" value="Genomic_DNA"/>
</dbReference>
<dbReference type="GO" id="GO:0034058">
    <property type="term" value="P:endosomal vesicle fusion"/>
    <property type="evidence" value="ECO:0007669"/>
    <property type="project" value="TreeGrafter"/>
</dbReference>
<keyword evidence="4" id="KW-0653">Protein transport</keyword>
<dbReference type="Pfam" id="PF10366">
    <property type="entry name" value="Vps39_1"/>
    <property type="match status" value="1"/>
</dbReference>
<dbReference type="PANTHER" id="PTHR12894:SF27">
    <property type="entry name" value="TRANSFORMING GROWTH FACTOR-BETA RECEPTOR-ASSOCIATED PROTEIN 1"/>
    <property type="match status" value="1"/>
</dbReference>
<dbReference type="GO" id="GO:0016020">
    <property type="term" value="C:membrane"/>
    <property type="evidence" value="ECO:0007669"/>
    <property type="project" value="TreeGrafter"/>
</dbReference>
<dbReference type="PANTHER" id="PTHR12894">
    <property type="entry name" value="CNH DOMAIN CONTAINING"/>
    <property type="match status" value="1"/>
</dbReference>
<gene>
    <name evidence="7" type="ORF">INT46_004244</name>
</gene>